<evidence type="ECO:0000313" key="1">
    <source>
        <dbReference type="EMBL" id="MFD2588274.1"/>
    </source>
</evidence>
<name>A0ABW5N0C7_9FLAO</name>
<dbReference type="EMBL" id="JBHULB010000076">
    <property type="protein sequence ID" value="MFD2588274.1"/>
    <property type="molecule type" value="Genomic_DNA"/>
</dbReference>
<reference evidence="2" key="1">
    <citation type="journal article" date="2019" name="Int. J. Syst. Evol. Microbiol.">
        <title>The Global Catalogue of Microorganisms (GCM) 10K type strain sequencing project: providing services to taxonomists for standard genome sequencing and annotation.</title>
        <authorList>
            <consortium name="The Broad Institute Genomics Platform"/>
            <consortium name="The Broad Institute Genome Sequencing Center for Infectious Disease"/>
            <person name="Wu L."/>
            <person name="Ma J."/>
        </authorList>
    </citation>
    <scope>NUCLEOTIDE SEQUENCE [LARGE SCALE GENOMIC DNA]</scope>
    <source>
        <strain evidence="2">KCTC 52368</strain>
    </source>
</reference>
<protein>
    <recommendedName>
        <fullName evidence="3">Lipocalin-like domain-containing protein</fullName>
    </recommendedName>
</protein>
<dbReference type="PROSITE" id="PS51257">
    <property type="entry name" value="PROKAR_LIPOPROTEIN"/>
    <property type="match status" value="1"/>
</dbReference>
<evidence type="ECO:0000313" key="2">
    <source>
        <dbReference type="Proteomes" id="UP001597526"/>
    </source>
</evidence>
<proteinExistence type="predicted"/>
<accession>A0ABW5N0C7</accession>
<gene>
    <name evidence="1" type="ORF">ACFSQJ_15140</name>
</gene>
<dbReference type="RefSeq" id="WP_377767801.1">
    <property type="nucleotide sequence ID" value="NZ_JBHULB010000076.1"/>
</dbReference>
<dbReference type="Proteomes" id="UP001597526">
    <property type="component" value="Unassembled WGS sequence"/>
</dbReference>
<organism evidence="1 2">
    <name type="scientific">Croceitalea marina</name>
    <dbReference type="NCBI Taxonomy" id="1775166"/>
    <lineage>
        <taxon>Bacteria</taxon>
        <taxon>Pseudomonadati</taxon>
        <taxon>Bacteroidota</taxon>
        <taxon>Flavobacteriia</taxon>
        <taxon>Flavobacteriales</taxon>
        <taxon>Flavobacteriaceae</taxon>
        <taxon>Croceitalea</taxon>
    </lineage>
</organism>
<comment type="caution">
    <text evidence="1">The sequence shown here is derived from an EMBL/GenBank/DDBJ whole genome shotgun (WGS) entry which is preliminary data.</text>
</comment>
<keyword evidence="2" id="KW-1185">Reference proteome</keyword>
<evidence type="ECO:0008006" key="3">
    <source>
        <dbReference type="Google" id="ProtNLM"/>
    </source>
</evidence>
<sequence length="178" mass="20401">MKLRNNYSLESVIGMIIILSTIYGCAHKQEKIEEVKNKLIGSWRIDKVKWIAKDTTLLLVPNSKGLLLITDGHYSIAWSPREKRIPFKNLGAPTAEETIAGFQSIVFNSGVHESTDSTFTTIAQIAKVPGFEGGKQLYRYETKNDSKIILTLFDEYYPDNTKPNWSGKWKTEFYLYRE</sequence>